<dbReference type="Proteomes" id="UP001168990">
    <property type="component" value="Unassembled WGS sequence"/>
</dbReference>
<organism evidence="2 3">
    <name type="scientific">Microctonus aethiopoides</name>
    <dbReference type="NCBI Taxonomy" id="144406"/>
    <lineage>
        <taxon>Eukaryota</taxon>
        <taxon>Metazoa</taxon>
        <taxon>Ecdysozoa</taxon>
        <taxon>Arthropoda</taxon>
        <taxon>Hexapoda</taxon>
        <taxon>Insecta</taxon>
        <taxon>Pterygota</taxon>
        <taxon>Neoptera</taxon>
        <taxon>Endopterygota</taxon>
        <taxon>Hymenoptera</taxon>
        <taxon>Apocrita</taxon>
        <taxon>Ichneumonoidea</taxon>
        <taxon>Braconidae</taxon>
        <taxon>Euphorinae</taxon>
        <taxon>Microctonus</taxon>
    </lineage>
</organism>
<dbReference type="Pfam" id="PF20700">
    <property type="entry name" value="Mutator"/>
    <property type="match status" value="1"/>
</dbReference>
<feature type="domain" description="Mutator-like transposase" evidence="1">
    <location>
        <begin position="47"/>
        <end position="169"/>
    </location>
</feature>
<dbReference type="EMBL" id="JAQQBS010000002">
    <property type="protein sequence ID" value="KAK0172866.1"/>
    <property type="molecule type" value="Genomic_DNA"/>
</dbReference>
<protein>
    <recommendedName>
        <fullName evidence="1">Mutator-like transposase domain-containing protein</fullName>
    </recommendedName>
</protein>
<reference evidence="2" key="1">
    <citation type="journal article" date="2023" name="bioRxiv">
        <title>Scaffold-level genome assemblies of two parasitoid biocontrol wasps reveal the parthenogenesis mechanism and an associated novel virus.</title>
        <authorList>
            <person name="Inwood S."/>
            <person name="Skelly J."/>
            <person name="Guhlin J."/>
            <person name="Harrop T."/>
            <person name="Goldson S."/>
            <person name="Dearden P."/>
        </authorList>
    </citation>
    <scope>NUCLEOTIDE SEQUENCE</scope>
    <source>
        <strain evidence="2">Irish</strain>
        <tissue evidence="2">Whole body</tissue>
    </source>
</reference>
<name>A0AA39FNT9_9HYME</name>
<accession>A0AA39FNT9</accession>
<evidence type="ECO:0000313" key="3">
    <source>
        <dbReference type="Proteomes" id="UP001168990"/>
    </source>
</evidence>
<sequence>MEKSGQHNLEASNSFPSSHDLYNYGELEGRQIIHKKTLAHGLIGKNCGSVLSLLDTTGEQQHGLAYVLYKVCRQCKRSNQVFIDKQHNVAGKGQRKHFDSNTKAVIGILNAGAGNTTLNKVLSALNISSMRWDCFKSHEKEVGHVVEEMVFDTCKRTTEEEKQLTIANSEKLTALLGCISVKNGRIDNQKKRFSSLKTLVFRSFRKKFLGAAVSM</sequence>
<proteinExistence type="predicted"/>
<dbReference type="InterPro" id="IPR049012">
    <property type="entry name" value="Mutator_transp_dom"/>
</dbReference>
<evidence type="ECO:0000313" key="2">
    <source>
        <dbReference type="EMBL" id="KAK0172866.1"/>
    </source>
</evidence>
<dbReference type="AlphaFoldDB" id="A0AA39FNT9"/>
<gene>
    <name evidence="2" type="ORF">PV328_006133</name>
</gene>
<keyword evidence="3" id="KW-1185">Reference proteome</keyword>
<reference evidence="2" key="2">
    <citation type="submission" date="2023-03" db="EMBL/GenBank/DDBJ databases">
        <authorList>
            <person name="Inwood S.N."/>
            <person name="Skelly J.G."/>
            <person name="Guhlin J."/>
            <person name="Harrop T.W.R."/>
            <person name="Goldson S.G."/>
            <person name="Dearden P.K."/>
        </authorList>
    </citation>
    <scope>NUCLEOTIDE SEQUENCE</scope>
    <source>
        <strain evidence="2">Irish</strain>
        <tissue evidence="2">Whole body</tissue>
    </source>
</reference>
<comment type="caution">
    <text evidence="2">The sequence shown here is derived from an EMBL/GenBank/DDBJ whole genome shotgun (WGS) entry which is preliminary data.</text>
</comment>
<evidence type="ECO:0000259" key="1">
    <source>
        <dbReference type="Pfam" id="PF20700"/>
    </source>
</evidence>